<sequence length="183" mass="21713">MLKKRDLLESPVLFDLMSHPDVFPYVRHKCYSSDEFYFLTRQTLEAEESGELISRTILDEWHQPIGTINLFDIQDNTGFLATWIGKPYHGKGYNQVAKDAFFLELFFELNIEAVFMKIRKTNIRSQKAAEKLSYCIKANELYEDVYNYINEKEDVFDLYVITKNQYEFHYYRTADADEHAQEA</sequence>
<dbReference type="InterPro" id="IPR016181">
    <property type="entry name" value="Acyl_CoA_acyltransferase"/>
</dbReference>
<dbReference type="Pfam" id="PF13302">
    <property type="entry name" value="Acetyltransf_3"/>
    <property type="match status" value="1"/>
</dbReference>
<accession>A0A0A5G5W9</accession>
<dbReference type="PANTHER" id="PTHR43792:SF1">
    <property type="entry name" value="N-ACETYLTRANSFERASE DOMAIN-CONTAINING PROTEIN"/>
    <property type="match status" value="1"/>
</dbReference>
<protein>
    <submittedName>
        <fullName evidence="2">Alanine acetyltransferase</fullName>
    </submittedName>
</protein>
<dbReference type="PANTHER" id="PTHR43792">
    <property type="entry name" value="GNAT FAMILY, PUTATIVE (AFU_ORTHOLOGUE AFUA_3G00765)-RELATED-RELATED"/>
    <property type="match status" value="1"/>
</dbReference>
<name>A0A0A5G5W9_9BACI</name>
<dbReference type="OrthoDB" id="2352097at2"/>
<evidence type="ECO:0000313" key="2">
    <source>
        <dbReference type="EMBL" id="KGX87454.1"/>
    </source>
</evidence>
<dbReference type="AlphaFoldDB" id="A0A0A5G5W9"/>
<feature type="domain" description="N-acetyltransferase" evidence="1">
    <location>
        <begin position="11"/>
        <end position="132"/>
    </location>
</feature>
<dbReference type="eggNOG" id="COG1670">
    <property type="taxonomic scope" value="Bacteria"/>
</dbReference>
<dbReference type="InterPro" id="IPR051531">
    <property type="entry name" value="N-acetyltransferase"/>
</dbReference>
<comment type="caution">
    <text evidence="2">The sequence shown here is derived from an EMBL/GenBank/DDBJ whole genome shotgun (WGS) entry which is preliminary data.</text>
</comment>
<evidence type="ECO:0000259" key="1">
    <source>
        <dbReference type="Pfam" id="PF13302"/>
    </source>
</evidence>
<dbReference type="STRING" id="1385511.GCA_000425225_03119"/>
<reference evidence="2 3" key="1">
    <citation type="submission" date="2013-08" db="EMBL/GenBank/DDBJ databases">
        <authorList>
            <person name="Huang J."/>
            <person name="Wang G."/>
        </authorList>
    </citation>
    <scope>NUCLEOTIDE SEQUENCE [LARGE SCALE GENOMIC DNA]</scope>
    <source>
        <strain evidence="2 3">BH030004</strain>
    </source>
</reference>
<dbReference type="InterPro" id="IPR000182">
    <property type="entry name" value="GNAT_dom"/>
</dbReference>
<dbReference type="GO" id="GO:0016747">
    <property type="term" value="F:acyltransferase activity, transferring groups other than amino-acyl groups"/>
    <property type="evidence" value="ECO:0007669"/>
    <property type="project" value="InterPro"/>
</dbReference>
<dbReference type="EMBL" id="AVPF01000024">
    <property type="protein sequence ID" value="KGX87454.1"/>
    <property type="molecule type" value="Genomic_DNA"/>
</dbReference>
<gene>
    <name evidence="2" type="ORF">N783_09920</name>
</gene>
<dbReference type="Proteomes" id="UP000030403">
    <property type="component" value="Unassembled WGS sequence"/>
</dbReference>
<keyword evidence="3" id="KW-1185">Reference proteome</keyword>
<organism evidence="2 3">
    <name type="scientific">Pontibacillus marinus BH030004 = DSM 16465</name>
    <dbReference type="NCBI Taxonomy" id="1385511"/>
    <lineage>
        <taxon>Bacteria</taxon>
        <taxon>Bacillati</taxon>
        <taxon>Bacillota</taxon>
        <taxon>Bacilli</taxon>
        <taxon>Bacillales</taxon>
        <taxon>Bacillaceae</taxon>
        <taxon>Pontibacillus</taxon>
    </lineage>
</organism>
<keyword evidence="2" id="KW-0808">Transferase</keyword>
<dbReference type="SUPFAM" id="SSF55729">
    <property type="entry name" value="Acyl-CoA N-acyltransferases (Nat)"/>
    <property type="match status" value="1"/>
</dbReference>
<proteinExistence type="predicted"/>
<dbReference type="Gene3D" id="3.40.630.30">
    <property type="match status" value="1"/>
</dbReference>
<evidence type="ECO:0000313" key="3">
    <source>
        <dbReference type="Proteomes" id="UP000030403"/>
    </source>
</evidence>
<dbReference type="RefSeq" id="WP_027446747.1">
    <property type="nucleotide sequence ID" value="NZ_AULJ01000040.1"/>
</dbReference>